<proteinExistence type="predicted"/>
<keyword evidence="1" id="KW-0812">Transmembrane</keyword>
<dbReference type="EMBL" id="CAJRGZ010000015">
    <property type="protein sequence ID" value="CAG5143937.1"/>
    <property type="molecule type" value="Genomic_DNA"/>
</dbReference>
<organism evidence="2 3">
    <name type="scientific">Alternaria atra</name>
    <dbReference type="NCBI Taxonomy" id="119953"/>
    <lineage>
        <taxon>Eukaryota</taxon>
        <taxon>Fungi</taxon>
        <taxon>Dikarya</taxon>
        <taxon>Ascomycota</taxon>
        <taxon>Pezizomycotina</taxon>
        <taxon>Dothideomycetes</taxon>
        <taxon>Pleosporomycetidae</taxon>
        <taxon>Pleosporales</taxon>
        <taxon>Pleosporineae</taxon>
        <taxon>Pleosporaceae</taxon>
        <taxon>Alternaria</taxon>
        <taxon>Alternaria sect. Ulocladioides</taxon>
    </lineage>
</organism>
<keyword evidence="3" id="KW-1185">Reference proteome</keyword>
<protein>
    <submittedName>
        <fullName evidence="2">Uncharacterized protein</fullName>
    </submittedName>
</protein>
<name>A0A8J2MVT8_9PLEO</name>
<accession>A0A8J2MVT8</accession>
<evidence type="ECO:0000313" key="3">
    <source>
        <dbReference type="Proteomes" id="UP000676310"/>
    </source>
</evidence>
<evidence type="ECO:0000313" key="2">
    <source>
        <dbReference type="EMBL" id="CAG5143937.1"/>
    </source>
</evidence>
<reference evidence="2" key="1">
    <citation type="submission" date="2021-05" db="EMBL/GenBank/DDBJ databases">
        <authorList>
            <person name="Stam R."/>
        </authorList>
    </citation>
    <scope>NUCLEOTIDE SEQUENCE</scope>
    <source>
        <strain evidence="2">CS162</strain>
    </source>
</reference>
<dbReference type="OrthoDB" id="3682358at2759"/>
<dbReference type="GeneID" id="67012786"/>
<dbReference type="AlphaFoldDB" id="A0A8J2MVT8"/>
<sequence>MVRPTSWEKTRSCFSLFLHAKSTRWPNSTRTATDALLVLSILVATAQFGLCIAMAHRLLSSPHEVQCWNVSNTGDFDFSGFGLGSSPSDFVFQTETKNLPLTYANLDKVFNVGRAEDTGGG</sequence>
<dbReference type="RefSeq" id="XP_043164981.1">
    <property type="nucleotide sequence ID" value="XM_043309046.1"/>
</dbReference>
<keyword evidence="1" id="KW-1133">Transmembrane helix</keyword>
<comment type="caution">
    <text evidence="2">The sequence shown here is derived from an EMBL/GenBank/DDBJ whole genome shotgun (WGS) entry which is preliminary data.</text>
</comment>
<evidence type="ECO:0000256" key="1">
    <source>
        <dbReference type="SAM" id="Phobius"/>
    </source>
</evidence>
<gene>
    <name evidence="2" type="ORF">ALTATR162_LOCUS1450</name>
</gene>
<feature type="transmembrane region" description="Helical" evidence="1">
    <location>
        <begin position="35"/>
        <end position="55"/>
    </location>
</feature>
<dbReference type="Proteomes" id="UP000676310">
    <property type="component" value="Unassembled WGS sequence"/>
</dbReference>
<keyword evidence="1" id="KW-0472">Membrane</keyword>